<dbReference type="InterPro" id="IPR008278">
    <property type="entry name" value="4-PPantetheinyl_Trfase_dom"/>
</dbReference>
<keyword evidence="6" id="KW-1185">Reference proteome</keyword>
<accession>A0A1I6I6S8</accession>
<evidence type="ECO:0000259" key="4">
    <source>
        <dbReference type="Pfam" id="PF22624"/>
    </source>
</evidence>
<dbReference type="AlphaFoldDB" id="A0A1I6I6S8"/>
<dbReference type="EMBL" id="FOYX01000001">
    <property type="protein sequence ID" value="SFR62100.1"/>
    <property type="molecule type" value="Genomic_DNA"/>
</dbReference>
<dbReference type="Proteomes" id="UP000199462">
    <property type="component" value="Unassembled WGS sequence"/>
</dbReference>
<reference evidence="6" key="1">
    <citation type="submission" date="2016-10" db="EMBL/GenBank/DDBJ databases">
        <authorList>
            <person name="Varghese N."/>
            <person name="Submissions S."/>
        </authorList>
    </citation>
    <scope>NUCLEOTIDE SEQUENCE [LARGE SCALE GENOMIC DNA]</scope>
    <source>
        <strain evidence="6">DSM 19891</strain>
    </source>
</reference>
<dbReference type="InterPro" id="IPR055066">
    <property type="entry name" value="AASDHPPT_N"/>
</dbReference>
<sequence length="230" mass="26683">MTHLLYTYLTNENNDSFFADAQNNFSEEFINKISKYKRWEDAKATVLGRLLLAYGLKHFYDYDLEQLKMRYSKDKKPYLEDSTIQFNISHSKELIVCAITSLGEIGVDVEKINELNIDDFKGQFSSLEYRRMHNSKNVLESFYHHWTQKEAIVKAHGSGLNIPLNSFEINNNNAIIENKQYFLKEIVLNSQYKCNVATQNILSDNVMELTGLTSKLLTDFGSSNSLKSFR</sequence>
<dbReference type="PANTHER" id="PTHR12215">
    <property type="entry name" value="PHOSPHOPANTETHEINE TRANSFERASE"/>
    <property type="match status" value="1"/>
</dbReference>
<evidence type="ECO:0000256" key="2">
    <source>
        <dbReference type="ARBA" id="ARBA00022679"/>
    </source>
</evidence>
<dbReference type="GO" id="GO:0005829">
    <property type="term" value="C:cytosol"/>
    <property type="evidence" value="ECO:0007669"/>
    <property type="project" value="TreeGrafter"/>
</dbReference>
<dbReference type="RefSeq" id="WP_091902030.1">
    <property type="nucleotide sequence ID" value="NZ_FOYX01000001.1"/>
</dbReference>
<dbReference type="GO" id="GO:0008897">
    <property type="term" value="F:holo-[acyl-carrier-protein] synthase activity"/>
    <property type="evidence" value="ECO:0007669"/>
    <property type="project" value="InterPro"/>
</dbReference>
<dbReference type="GO" id="GO:0019878">
    <property type="term" value="P:lysine biosynthetic process via aminoadipic acid"/>
    <property type="evidence" value="ECO:0007669"/>
    <property type="project" value="TreeGrafter"/>
</dbReference>
<comment type="similarity">
    <text evidence="1">Belongs to the P-Pant transferase superfamily. Gsp/Sfp/HetI/AcpT family.</text>
</comment>
<evidence type="ECO:0000259" key="3">
    <source>
        <dbReference type="Pfam" id="PF01648"/>
    </source>
</evidence>
<dbReference type="InterPro" id="IPR050559">
    <property type="entry name" value="P-Pant_transferase_sf"/>
</dbReference>
<name>A0A1I6I6S8_9FLAO</name>
<dbReference type="Pfam" id="PF01648">
    <property type="entry name" value="ACPS"/>
    <property type="match status" value="1"/>
</dbReference>
<dbReference type="Gene3D" id="3.90.470.20">
    <property type="entry name" value="4'-phosphopantetheinyl transferase domain"/>
    <property type="match status" value="2"/>
</dbReference>
<evidence type="ECO:0000256" key="1">
    <source>
        <dbReference type="ARBA" id="ARBA00010990"/>
    </source>
</evidence>
<proteinExistence type="inferred from homology"/>
<feature type="domain" description="4'-phosphopantetheinyl transferase" evidence="3">
    <location>
        <begin position="105"/>
        <end position="184"/>
    </location>
</feature>
<dbReference type="STRING" id="440514.SAMN04488010_1164"/>
<protein>
    <submittedName>
        <fullName evidence="5">4'-phosphopantetheinyl transferase</fullName>
    </submittedName>
</protein>
<dbReference type="Pfam" id="PF22624">
    <property type="entry name" value="AASDHPPT_N"/>
    <property type="match status" value="1"/>
</dbReference>
<dbReference type="PANTHER" id="PTHR12215:SF10">
    <property type="entry name" value="L-AMINOADIPATE-SEMIALDEHYDE DEHYDROGENASE-PHOSPHOPANTETHEINYL TRANSFERASE"/>
    <property type="match status" value="1"/>
</dbReference>
<feature type="domain" description="4'-phosphopantetheinyl transferase N-terminal" evidence="4">
    <location>
        <begin position="26"/>
        <end position="98"/>
    </location>
</feature>
<gene>
    <name evidence="5" type="ORF">SAMN04488010_1164</name>
</gene>
<dbReference type="GO" id="GO:0000287">
    <property type="term" value="F:magnesium ion binding"/>
    <property type="evidence" value="ECO:0007669"/>
    <property type="project" value="InterPro"/>
</dbReference>
<evidence type="ECO:0000313" key="5">
    <source>
        <dbReference type="EMBL" id="SFR62100.1"/>
    </source>
</evidence>
<dbReference type="InterPro" id="IPR037143">
    <property type="entry name" value="4-PPantetheinyl_Trfase_dom_sf"/>
</dbReference>
<organism evidence="5 6">
    <name type="scientific">Maribacter stanieri</name>
    <dbReference type="NCBI Taxonomy" id="440514"/>
    <lineage>
        <taxon>Bacteria</taxon>
        <taxon>Pseudomonadati</taxon>
        <taxon>Bacteroidota</taxon>
        <taxon>Flavobacteriia</taxon>
        <taxon>Flavobacteriales</taxon>
        <taxon>Flavobacteriaceae</taxon>
        <taxon>Maribacter</taxon>
    </lineage>
</organism>
<keyword evidence="2 5" id="KW-0808">Transferase</keyword>
<dbReference type="SUPFAM" id="SSF56214">
    <property type="entry name" value="4'-phosphopantetheinyl transferase"/>
    <property type="match status" value="2"/>
</dbReference>
<evidence type="ECO:0000313" key="6">
    <source>
        <dbReference type="Proteomes" id="UP000199462"/>
    </source>
</evidence>